<dbReference type="PANTHER" id="PTHR47843">
    <property type="entry name" value="BTB DOMAIN-CONTAINING PROTEIN-RELATED"/>
    <property type="match status" value="1"/>
</dbReference>
<dbReference type="Proteomes" id="UP000226031">
    <property type="component" value="Unassembled WGS sequence"/>
</dbReference>
<dbReference type="PROSITE" id="PS50097">
    <property type="entry name" value="BTB"/>
    <property type="match status" value="1"/>
</dbReference>
<feature type="compositionally biased region" description="Basic and acidic residues" evidence="1">
    <location>
        <begin position="24"/>
        <end position="33"/>
    </location>
</feature>
<evidence type="ECO:0000256" key="1">
    <source>
        <dbReference type="SAM" id="MobiDB-lite"/>
    </source>
</evidence>
<evidence type="ECO:0000259" key="2">
    <source>
        <dbReference type="PROSITE" id="PS50097"/>
    </source>
</evidence>
<accession>A0A2B7ZG08</accession>
<sequence>MDNRGKVPEAIIASEDPPEAQAENESKADEKDSHRRKLAKRISQLEGAPESLDFTISGIDCEYKVHSRVICARSRFFERAVKGKFVESTSKRIHLPEEDADTLELLISILYGFESTYSAELWPEAQEDVKGLLDDIDQPNSRIITTNSSIVEIEGYSDTPQQNTGLRLLRLYALVDQFDIFWLQAWAKEIVLIWARANVRRGSFVEVIREVYRCETGNYSELVDEISAIVMDNVDVLTKNDDFYEVVAENGELGAELLRHVVLTNRIVHSALDMHSSLAKLQNIGGKKLVYETAKLQLRIHHSLAEFPGLARKSCNGPG</sequence>
<dbReference type="EMBL" id="PDND01000022">
    <property type="protein sequence ID" value="PGH35394.1"/>
    <property type="molecule type" value="Genomic_DNA"/>
</dbReference>
<keyword evidence="4" id="KW-1185">Reference proteome</keyword>
<evidence type="ECO:0000313" key="4">
    <source>
        <dbReference type="Proteomes" id="UP000226031"/>
    </source>
</evidence>
<organism evidence="3 4">
    <name type="scientific">[Emmonsia] crescens</name>
    <dbReference type="NCBI Taxonomy" id="73230"/>
    <lineage>
        <taxon>Eukaryota</taxon>
        <taxon>Fungi</taxon>
        <taxon>Dikarya</taxon>
        <taxon>Ascomycota</taxon>
        <taxon>Pezizomycotina</taxon>
        <taxon>Eurotiomycetes</taxon>
        <taxon>Eurotiomycetidae</taxon>
        <taxon>Onygenales</taxon>
        <taxon>Ajellomycetaceae</taxon>
        <taxon>Emergomyces</taxon>
    </lineage>
</organism>
<name>A0A2B7ZG08_9EURO</name>
<dbReference type="Pfam" id="PF00651">
    <property type="entry name" value="BTB"/>
    <property type="match status" value="1"/>
</dbReference>
<feature type="region of interest" description="Disordered" evidence="1">
    <location>
        <begin position="1"/>
        <end position="35"/>
    </location>
</feature>
<dbReference type="VEuPathDB" id="FungiDB:EMCG_03122"/>
<dbReference type="InterPro" id="IPR000210">
    <property type="entry name" value="BTB/POZ_dom"/>
</dbReference>
<proteinExistence type="predicted"/>
<dbReference type="CDD" id="cd18186">
    <property type="entry name" value="BTB_POZ_ZBTB_KLHL-like"/>
    <property type="match status" value="1"/>
</dbReference>
<dbReference type="Gene3D" id="3.30.710.10">
    <property type="entry name" value="Potassium Channel Kv1.1, Chain A"/>
    <property type="match status" value="1"/>
</dbReference>
<evidence type="ECO:0000313" key="3">
    <source>
        <dbReference type="EMBL" id="PGH35394.1"/>
    </source>
</evidence>
<dbReference type="STRING" id="73230.A0A2B7ZG08"/>
<dbReference type="AlphaFoldDB" id="A0A2B7ZG08"/>
<dbReference type="SUPFAM" id="SSF54695">
    <property type="entry name" value="POZ domain"/>
    <property type="match status" value="1"/>
</dbReference>
<gene>
    <name evidence="3" type="ORF">GX50_01732</name>
</gene>
<dbReference type="InterPro" id="IPR011333">
    <property type="entry name" value="SKP1/BTB/POZ_sf"/>
</dbReference>
<reference evidence="3 4" key="1">
    <citation type="submission" date="2017-10" db="EMBL/GenBank/DDBJ databases">
        <title>Comparative genomics in systemic dimorphic fungi from Ajellomycetaceae.</title>
        <authorList>
            <person name="Munoz J.F."/>
            <person name="Mcewen J.G."/>
            <person name="Clay O.K."/>
            <person name="Cuomo C.A."/>
        </authorList>
    </citation>
    <scope>NUCLEOTIDE SEQUENCE [LARGE SCALE GENOMIC DNA]</scope>
    <source>
        <strain evidence="3 4">UAMH4076</strain>
    </source>
</reference>
<feature type="domain" description="BTB" evidence="2">
    <location>
        <begin position="52"/>
        <end position="119"/>
    </location>
</feature>
<protein>
    <recommendedName>
        <fullName evidence="2">BTB domain-containing protein</fullName>
    </recommendedName>
</protein>
<comment type="caution">
    <text evidence="3">The sequence shown here is derived from an EMBL/GenBank/DDBJ whole genome shotgun (WGS) entry which is preliminary data.</text>
</comment>